<name>A0ABT1EEJ2_9FIRM</name>
<feature type="domain" description="Flagellar M-ring C-terminal" evidence="12">
    <location>
        <begin position="255"/>
        <end position="414"/>
    </location>
</feature>
<feature type="region of interest" description="Disordered" evidence="9">
    <location>
        <begin position="285"/>
        <end position="342"/>
    </location>
</feature>
<dbReference type="EMBL" id="JAMZFV010000002">
    <property type="protein sequence ID" value="MCP1109115.1"/>
    <property type="molecule type" value="Genomic_DNA"/>
</dbReference>
<feature type="transmembrane region" description="Helical" evidence="10">
    <location>
        <begin position="438"/>
        <end position="458"/>
    </location>
</feature>
<dbReference type="RefSeq" id="WP_262068021.1">
    <property type="nucleotide sequence ID" value="NZ_JAMXOC010000002.1"/>
</dbReference>
<keyword evidence="5 10" id="KW-0812">Transmembrane</keyword>
<feature type="compositionally biased region" description="Polar residues" evidence="9">
    <location>
        <begin position="322"/>
        <end position="337"/>
    </location>
</feature>
<evidence type="ECO:0000259" key="12">
    <source>
        <dbReference type="Pfam" id="PF08345"/>
    </source>
</evidence>
<dbReference type="NCBIfam" id="NF041738">
    <property type="entry name" value="GG_III-CTERM"/>
    <property type="match status" value="1"/>
</dbReference>
<dbReference type="Proteomes" id="UP001523565">
    <property type="component" value="Unassembled WGS sequence"/>
</dbReference>
<feature type="compositionally biased region" description="Gly residues" evidence="9">
    <location>
        <begin position="309"/>
        <end position="319"/>
    </location>
</feature>
<keyword evidence="13" id="KW-0969">Cilium</keyword>
<dbReference type="InterPro" id="IPR013556">
    <property type="entry name" value="Flag_M-ring_C"/>
</dbReference>
<dbReference type="Pfam" id="PF08345">
    <property type="entry name" value="YscJ_FliF_C"/>
    <property type="match status" value="1"/>
</dbReference>
<evidence type="ECO:0000256" key="10">
    <source>
        <dbReference type="SAM" id="Phobius"/>
    </source>
</evidence>
<evidence type="ECO:0000256" key="2">
    <source>
        <dbReference type="ARBA" id="ARBA00004651"/>
    </source>
</evidence>
<dbReference type="InterPro" id="IPR045851">
    <property type="entry name" value="AMP-bd_C_sf"/>
</dbReference>
<comment type="similarity">
    <text evidence="3">Belongs to the FliF family.</text>
</comment>
<dbReference type="Pfam" id="PF01514">
    <property type="entry name" value="YscJ_FliF"/>
    <property type="match status" value="1"/>
</dbReference>
<evidence type="ECO:0000256" key="1">
    <source>
        <dbReference type="ARBA" id="ARBA00004117"/>
    </source>
</evidence>
<proteinExistence type="inferred from homology"/>
<evidence type="ECO:0000256" key="8">
    <source>
        <dbReference type="ARBA" id="ARBA00023143"/>
    </source>
</evidence>
<protein>
    <submittedName>
        <fullName evidence="13">Flagellar M-ring protein FliF</fullName>
    </submittedName>
</protein>
<dbReference type="PANTHER" id="PTHR30046">
    <property type="entry name" value="FLAGELLAR M-RING PROTEIN"/>
    <property type="match status" value="1"/>
</dbReference>
<keyword evidence="8" id="KW-0975">Bacterial flagellum</keyword>
<evidence type="ECO:0000256" key="3">
    <source>
        <dbReference type="ARBA" id="ARBA00007971"/>
    </source>
</evidence>
<evidence type="ECO:0000256" key="6">
    <source>
        <dbReference type="ARBA" id="ARBA00022989"/>
    </source>
</evidence>
<dbReference type="InterPro" id="IPR043427">
    <property type="entry name" value="YscJ/FliF"/>
</dbReference>
<dbReference type="InterPro" id="IPR006182">
    <property type="entry name" value="FliF_N_dom"/>
</dbReference>
<evidence type="ECO:0000256" key="5">
    <source>
        <dbReference type="ARBA" id="ARBA00022692"/>
    </source>
</evidence>
<keyword evidence="7 10" id="KW-0472">Membrane</keyword>
<accession>A0ABT1EEJ2</accession>
<gene>
    <name evidence="13" type="primary">fliF</name>
    <name evidence="13" type="ORF">NK118_02510</name>
</gene>
<evidence type="ECO:0000259" key="11">
    <source>
        <dbReference type="Pfam" id="PF01514"/>
    </source>
</evidence>
<dbReference type="Gene3D" id="3.30.70.1530">
    <property type="entry name" value="Hypothetical protein rpa1041"/>
    <property type="match status" value="1"/>
</dbReference>
<keyword evidence="4" id="KW-1003">Cell membrane</keyword>
<evidence type="ECO:0000313" key="13">
    <source>
        <dbReference type="EMBL" id="MCP1109115.1"/>
    </source>
</evidence>
<keyword evidence="13" id="KW-0966">Cell projection</keyword>
<comment type="caution">
    <text evidence="13">The sequence shown here is derived from an EMBL/GenBank/DDBJ whole genome shotgun (WGS) entry which is preliminary data.</text>
</comment>
<feature type="transmembrane region" description="Helical" evidence="10">
    <location>
        <begin position="24"/>
        <end position="44"/>
    </location>
</feature>
<evidence type="ECO:0000256" key="4">
    <source>
        <dbReference type="ARBA" id="ARBA00022475"/>
    </source>
</evidence>
<evidence type="ECO:0000313" key="14">
    <source>
        <dbReference type="Proteomes" id="UP001523565"/>
    </source>
</evidence>
<keyword evidence="6 10" id="KW-1133">Transmembrane helix</keyword>
<reference evidence="13 14" key="1">
    <citation type="journal article" date="2022" name="Genome Biol. Evol.">
        <title>Host diet, physiology and behaviors set the stage for Lachnospiraceae cladogenesis.</title>
        <authorList>
            <person name="Vera-Ponce De Leon A."/>
            <person name="Schneider M."/>
            <person name="Jahnes B.C."/>
            <person name="Sadowski V."/>
            <person name="Camuy-Velez L.A."/>
            <person name="Duan J."/>
            <person name="Sabree Z.L."/>
        </authorList>
    </citation>
    <scope>NUCLEOTIDE SEQUENCE [LARGE SCALE GENOMIC DNA]</scope>
    <source>
        <strain evidence="13 14">PAL227</strain>
    </source>
</reference>
<sequence length="532" mass="57909">MDKFKEYKDKATAFLKKYNRKTKITFVATFFGILVLAIVVAAILNQQRFTVLYSNITQDEANQIIAKLGEAGVDYQYDESGTIKVPEEDADQARADLAAEGYPKNGFAYDVFTANAGGMTTDSEKQTYKLYELQNRIGATIRLFDDVKDAKVTIALNEEDKYVLSDSSDEPSGTASVVVMMNDGGSPSEKQASAVQRLVAKSVPGMEMENVAVFDGNGIEVSVGGASSSTTSGNVAEEIARLIEAQLTQKVLNVLGPFYGSENIRVSARGTVDMQKVVRETTTYETPEKISEEDKEGIIASESTTRDVSGGGASAGGVTGTEANADQSEYNAGTTDENGGALSESATRDFLVNQIKELGEIDPGVLKDMTIAIAINSDTLLELNMNQLRDLVGNATGIAATDRQNKITIVNAPFHQKEEVEEKSVVADAFIEKIKNKWPLIAIAGGVLLLLIAIIIIISKRRKKRHPEDEEFEKFIIPDNTLNPEILNMKNEKSRELRENVRGFVDDNPELSAQMIRNWLNGGTQDGGDSPE</sequence>
<dbReference type="Gene3D" id="3.30.300.30">
    <property type="match status" value="1"/>
</dbReference>
<keyword evidence="14" id="KW-1185">Reference proteome</keyword>
<keyword evidence="13" id="KW-0282">Flagellum</keyword>
<dbReference type="PANTHER" id="PTHR30046:SF0">
    <property type="entry name" value="FLAGELLAR M-RING PROTEIN"/>
    <property type="match status" value="1"/>
</dbReference>
<evidence type="ECO:0000256" key="7">
    <source>
        <dbReference type="ARBA" id="ARBA00023136"/>
    </source>
</evidence>
<evidence type="ECO:0000256" key="9">
    <source>
        <dbReference type="SAM" id="MobiDB-lite"/>
    </source>
</evidence>
<organism evidence="13 14">
    <name type="scientific">Ohessyouella blattaphilus</name>
    <dbReference type="NCBI Taxonomy" id="2949333"/>
    <lineage>
        <taxon>Bacteria</taxon>
        <taxon>Bacillati</taxon>
        <taxon>Bacillota</taxon>
        <taxon>Clostridia</taxon>
        <taxon>Lachnospirales</taxon>
        <taxon>Lachnospiraceae</taxon>
        <taxon>Ohessyouella</taxon>
    </lineage>
</organism>
<dbReference type="NCBIfam" id="TIGR00206">
    <property type="entry name" value="fliF"/>
    <property type="match status" value="1"/>
</dbReference>
<feature type="domain" description="Flagellar M-ring N-terminal" evidence="11">
    <location>
        <begin position="45"/>
        <end position="218"/>
    </location>
</feature>
<comment type="subcellular location">
    <subcellularLocation>
        <location evidence="1">Bacterial flagellum basal body</location>
    </subcellularLocation>
    <subcellularLocation>
        <location evidence="2">Cell membrane</location>
        <topology evidence="2">Multi-pass membrane protein</topology>
    </subcellularLocation>
</comment>
<dbReference type="InterPro" id="IPR000067">
    <property type="entry name" value="FlgMring_FliF"/>
</dbReference>